<reference evidence="2 3" key="1">
    <citation type="submission" date="2005-09" db="EMBL/GenBank/DDBJ databases">
        <authorList>
            <person name="Mural R.J."/>
            <person name="Li P.W."/>
            <person name="Adams M.D."/>
            <person name="Amanatides P.G."/>
            <person name="Baden-Tillson H."/>
            <person name="Barnstead M."/>
            <person name="Chin S.H."/>
            <person name="Dew I."/>
            <person name="Evans C.A."/>
            <person name="Ferriera S."/>
            <person name="Flanigan M."/>
            <person name="Fosler C."/>
            <person name="Glodek A."/>
            <person name="Gu Z."/>
            <person name="Holt R.A."/>
            <person name="Jennings D."/>
            <person name="Kraft C.L."/>
            <person name="Lu F."/>
            <person name="Nguyen T."/>
            <person name="Nusskern D.R."/>
            <person name="Pfannkoch C.M."/>
            <person name="Sitter C."/>
            <person name="Sutton G.G."/>
            <person name="Venter J.C."/>
            <person name="Wang Z."/>
            <person name="Woodage T."/>
            <person name="Zheng X.H."/>
            <person name="Zhong F."/>
        </authorList>
    </citation>
    <scope>NUCLEOTIDE SEQUENCE [LARGE SCALE GENOMIC DNA]</scope>
    <source>
        <strain>BN</strain>
        <strain evidence="3">Sprague-Dawley</strain>
    </source>
</reference>
<accession>A6KGC5</accession>
<evidence type="ECO:0000313" key="2">
    <source>
        <dbReference type="EMBL" id="EDL75740.1"/>
    </source>
</evidence>
<evidence type="ECO:0000313" key="3">
    <source>
        <dbReference type="Proteomes" id="UP000234681"/>
    </source>
</evidence>
<feature type="chain" id="PRO_5039931076" evidence="1">
    <location>
        <begin position="24"/>
        <end position="77"/>
    </location>
</feature>
<gene>
    <name evidence="2" type="ORF">rCG_50979</name>
</gene>
<sequence>MESVVLRSGGVLKLGALLQFLLSLPITPLETNIYHVSQNLTILEYNISRIFFESIFFLSMAANPPIFINLCLIPHTL</sequence>
<dbReference type="AlphaFoldDB" id="A6KGC5"/>
<name>A6KGC5_RAT</name>
<proteinExistence type="predicted"/>
<dbReference type="EMBL" id="CH474048">
    <property type="protein sequence ID" value="EDL75740.1"/>
    <property type="molecule type" value="Genomic_DNA"/>
</dbReference>
<dbReference type="Proteomes" id="UP000234681">
    <property type="component" value="Chromosome 2"/>
</dbReference>
<protein>
    <submittedName>
        <fullName evidence="2">RCG50979</fullName>
    </submittedName>
</protein>
<evidence type="ECO:0000256" key="1">
    <source>
        <dbReference type="SAM" id="SignalP"/>
    </source>
</evidence>
<organism evidence="2 3">
    <name type="scientific">Rattus norvegicus</name>
    <name type="common">Rat</name>
    <dbReference type="NCBI Taxonomy" id="10116"/>
    <lineage>
        <taxon>Eukaryota</taxon>
        <taxon>Metazoa</taxon>
        <taxon>Chordata</taxon>
        <taxon>Craniata</taxon>
        <taxon>Vertebrata</taxon>
        <taxon>Euteleostomi</taxon>
        <taxon>Mammalia</taxon>
        <taxon>Eutheria</taxon>
        <taxon>Euarchontoglires</taxon>
        <taxon>Glires</taxon>
        <taxon>Rodentia</taxon>
        <taxon>Myomorpha</taxon>
        <taxon>Muroidea</taxon>
        <taxon>Muridae</taxon>
        <taxon>Murinae</taxon>
        <taxon>Rattus</taxon>
    </lineage>
</organism>
<feature type="signal peptide" evidence="1">
    <location>
        <begin position="1"/>
        <end position="23"/>
    </location>
</feature>
<keyword evidence="1" id="KW-0732">Signal</keyword>